<dbReference type="PANTHER" id="PTHR45436">
    <property type="entry name" value="SENSOR HISTIDINE KINASE YKOH"/>
    <property type="match status" value="1"/>
</dbReference>
<dbReference type="InterPro" id="IPR005467">
    <property type="entry name" value="His_kinase_dom"/>
</dbReference>
<evidence type="ECO:0000256" key="4">
    <source>
        <dbReference type="ARBA" id="ARBA00022553"/>
    </source>
</evidence>
<evidence type="ECO:0000259" key="13">
    <source>
        <dbReference type="PROSITE" id="PS50885"/>
    </source>
</evidence>
<accession>A0A517YJQ5</accession>
<evidence type="ECO:0000256" key="11">
    <source>
        <dbReference type="SAM" id="Phobius"/>
    </source>
</evidence>
<keyword evidence="15" id="KW-1185">Reference proteome</keyword>
<dbReference type="Pfam" id="PF00672">
    <property type="entry name" value="HAMP"/>
    <property type="match status" value="1"/>
</dbReference>
<evidence type="ECO:0000313" key="14">
    <source>
        <dbReference type="EMBL" id="QDU30442.1"/>
    </source>
</evidence>
<evidence type="ECO:0000256" key="6">
    <source>
        <dbReference type="ARBA" id="ARBA00022692"/>
    </source>
</evidence>
<keyword evidence="9" id="KW-0902">Two-component regulatory system</keyword>
<dbReference type="PANTHER" id="PTHR45436:SF5">
    <property type="entry name" value="SENSOR HISTIDINE KINASE TRCS"/>
    <property type="match status" value="1"/>
</dbReference>
<evidence type="ECO:0000256" key="8">
    <source>
        <dbReference type="ARBA" id="ARBA00022989"/>
    </source>
</evidence>
<feature type="transmembrane region" description="Helical" evidence="11">
    <location>
        <begin position="159"/>
        <end position="180"/>
    </location>
</feature>
<dbReference type="CDD" id="cd06225">
    <property type="entry name" value="HAMP"/>
    <property type="match status" value="1"/>
</dbReference>
<dbReference type="PRINTS" id="PR00344">
    <property type="entry name" value="BCTRLSENSOR"/>
</dbReference>
<keyword evidence="7 14" id="KW-0418">Kinase</keyword>
<evidence type="ECO:0000259" key="12">
    <source>
        <dbReference type="PROSITE" id="PS50109"/>
    </source>
</evidence>
<reference evidence="14 15" key="1">
    <citation type="submission" date="2019-02" db="EMBL/GenBank/DDBJ databases">
        <title>Deep-cultivation of Planctomycetes and their phenomic and genomic characterization uncovers novel biology.</title>
        <authorList>
            <person name="Wiegand S."/>
            <person name="Jogler M."/>
            <person name="Boedeker C."/>
            <person name="Pinto D."/>
            <person name="Vollmers J."/>
            <person name="Rivas-Marin E."/>
            <person name="Kohn T."/>
            <person name="Peeters S.H."/>
            <person name="Heuer A."/>
            <person name="Rast P."/>
            <person name="Oberbeckmann S."/>
            <person name="Bunk B."/>
            <person name="Jeske O."/>
            <person name="Meyerdierks A."/>
            <person name="Storesund J.E."/>
            <person name="Kallscheuer N."/>
            <person name="Luecker S."/>
            <person name="Lage O.M."/>
            <person name="Pohl T."/>
            <person name="Merkel B.J."/>
            <person name="Hornburger P."/>
            <person name="Mueller R.-W."/>
            <person name="Bruemmer F."/>
            <person name="Labrenz M."/>
            <person name="Spormann A.M."/>
            <person name="Op den Camp H."/>
            <person name="Overmann J."/>
            <person name="Amann R."/>
            <person name="Jetten M.S.M."/>
            <person name="Mascher T."/>
            <person name="Medema M.H."/>
            <person name="Devos D.P."/>
            <person name="Kaster A.-K."/>
            <person name="Ovreas L."/>
            <person name="Rohde M."/>
            <person name="Galperin M.Y."/>
            <person name="Jogler C."/>
        </authorList>
    </citation>
    <scope>NUCLEOTIDE SEQUENCE [LARGE SCALE GENOMIC DNA]</scope>
    <source>
        <strain evidence="14 15">ETA_A8</strain>
    </source>
</reference>
<dbReference type="KEGG" id="aagg:ETAA8_55820"/>
<keyword evidence="5 14" id="KW-0808">Transferase</keyword>
<dbReference type="InterPro" id="IPR036890">
    <property type="entry name" value="HATPase_C_sf"/>
</dbReference>
<feature type="domain" description="Histidine kinase" evidence="12">
    <location>
        <begin position="247"/>
        <end position="462"/>
    </location>
</feature>
<evidence type="ECO:0000256" key="2">
    <source>
        <dbReference type="ARBA" id="ARBA00004370"/>
    </source>
</evidence>
<dbReference type="RefSeq" id="WP_145095904.1">
    <property type="nucleotide sequence ID" value="NZ_CP036274.1"/>
</dbReference>
<dbReference type="SMART" id="SM00387">
    <property type="entry name" value="HATPase_c"/>
    <property type="match status" value="1"/>
</dbReference>
<dbReference type="InterPro" id="IPR003594">
    <property type="entry name" value="HATPase_dom"/>
</dbReference>
<dbReference type="EC" id="2.7.13.3" evidence="3"/>
<dbReference type="GO" id="GO:0000155">
    <property type="term" value="F:phosphorelay sensor kinase activity"/>
    <property type="evidence" value="ECO:0007669"/>
    <property type="project" value="InterPro"/>
</dbReference>
<evidence type="ECO:0000256" key="9">
    <source>
        <dbReference type="ARBA" id="ARBA00023012"/>
    </source>
</evidence>
<dbReference type="Pfam" id="PF02518">
    <property type="entry name" value="HATPase_c"/>
    <property type="match status" value="1"/>
</dbReference>
<dbReference type="CDD" id="cd00075">
    <property type="entry name" value="HATPase"/>
    <property type="match status" value="1"/>
</dbReference>
<dbReference type="InterPro" id="IPR050428">
    <property type="entry name" value="TCS_sensor_his_kinase"/>
</dbReference>
<dbReference type="GO" id="GO:0016020">
    <property type="term" value="C:membrane"/>
    <property type="evidence" value="ECO:0007669"/>
    <property type="project" value="UniProtKB-SubCell"/>
</dbReference>
<dbReference type="SMART" id="SM00304">
    <property type="entry name" value="HAMP"/>
    <property type="match status" value="1"/>
</dbReference>
<dbReference type="InterPro" id="IPR036097">
    <property type="entry name" value="HisK_dim/P_sf"/>
</dbReference>
<evidence type="ECO:0000256" key="10">
    <source>
        <dbReference type="ARBA" id="ARBA00023136"/>
    </source>
</evidence>
<sequence length="468" mass="51405">MRWPLRLQILTPMAVILLVTVGSVSVLNAWLAATRVRTEVETQLRAVARTLEEGNFPLESNVLRQTSGLSGAELLVVNEVGETTAASFSATFPRTKFSAITDWRELQLSETFELQGQTYFHTGVKLDRRPVGGGLVELHIFYPERAWQQATRQASLGPLLIGGVALVVVSLAAWVVAASLTHPVRMLQTQVQEIARGNYESLPLPVRNDEVRDLATAVNQLAVRLSQYEAEVRGNERLRTLSQLGSGIAHQVRNAATGCRIAIDLHQRECPLTRDDQNSDRLQIAKRQLTLIETHVQRLLALGKPSEQLHERIELGALLDDTLELVRPTATHLGAELQVSTAWPNAATEGDGEALQQMLVNVLINAIQATTNGGKQETHSARVILEATLIGSTLTIAVGDNGPGLPDHVAERLFQPFQSDKPGGTGLGLSVARHTARLHGGDVRWSRIGDLTWFYLELPNWHGWNSDR</sequence>
<gene>
    <name evidence="14" type="primary">kinE_3</name>
    <name evidence="14" type="ORF">ETAA8_55820</name>
</gene>
<protein>
    <recommendedName>
        <fullName evidence="3">histidine kinase</fullName>
        <ecNumber evidence="3">2.7.13.3</ecNumber>
    </recommendedName>
</protein>
<feature type="domain" description="HAMP" evidence="13">
    <location>
        <begin position="178"/>
        <end position="230"/>
    </location>
</feature>
<dbReference type="InterPro" id="IPR004358">
    <property type="entry name" value="Sig_transdc_His_kin-like_C"/>
</dbReference>
<dbReference type="SUPFAM" id="SSF55874">
    <property type="entry name" value="ATPase domain of HSP90 chaperone/DNA topoisomerase II/histidine kinase"/>
    <property type="match status" value="1"/>
</dbReference>
<dbReference type="InterPro" id="IPR003660">
    <property type="entry name" value="HAMP_dom"/>
</dbReference>
<evidence type="ECO:0000256" key="5">
    <source>
        <dbReference type="ARBA" id="ARBA00022679"/>
    </source>
</evidence>
<evidence type="ECO:0000256" key="3">
    <source>
        <dbReference type="ARBA" id="ARBA00012438"/>
    </source>
</evidence>
<evidence type="ECO:0000256" key="1">
    <source>
        <dbReference type="ARBA" id="ARBA00000085"/>
    </source>
</evidence>
<organism evidence="14 15">
    <name type="scientific">Anatilimnocola aggregata</name>
    <dbReference type="NCBI Taxonomy" id="2528021"/>
    <lineage>
        <taxon>Bacteria</taxon>
        <taxon>Pseudomonadati</taxon>
        <taxon>Planctomycetota</taxon>
        <taxon>Planctomycetia</taxon>
        <taxon>Pirellulales</taxon>
        <taxon>Pirellulaceae</taxon>
        <taxon>Anatilimnocola</taxon>
    </lineage>
</organism>
<feature type="transmembrane region" description="Helical" evidence="11">
    <location>
        <begin position="12"/>
        <end position="33"/>
    </location>
</feature>
<dbReference type="SUPFAM" id="SSF47384">
    <property type="entry name" value="Homodimeric domain of signal transducing histidine kinase"/>
    <property type="match status" value="1"/>
</dbReference>
<comment type="catalytic activity">
    <reaction evidence="1">
        <text>ATP + protein L-histidine = ADP + protein N-phospho-L-histidine.</text>
        <dbReference type="EC" id="2.7.13.3"/>
    </reaction>
</comment>
<dbReference type="Gene3D" id="3.30.565.10">
    <property type="entry name" value="Histidine kinase-like ATPase, C-terminal domain"/>
    <property type="match status" value="1"/>
</dbReference>
<dbReference type="PROSITE" id="PS50885">
    <property type="entry name" value="HAMP"/>
    <property type="match status" value="1"/>
</dbReference>
<proteinExistence type="predicted"/>
<evidence type="ECO:0000313" key="15">
    <source>
        <dbReference type="Proteomes" id="UP000315017"/>
    </source>
</evidence>
<dbReference type="Proteomes" id="UP000315017">
    <property type="component" value="Chromosome"/>
</dbReference>
<dbReference type="SUPFAM" id="SSF158472">
    <property type="entry name" value="HAMP domain-like"/>
    <property type="match status" value="1"/>
</dbReference>
<keyword evidence="6 11" id="KW-0812">Transmembrane</keyword>
<dbReference type="EMBL" id="CP036274">
    <property type="protein sequence ID" value="QDU30442.1"/>
    <property type="molecule type" value="Genomic_DNA"/>
</dbReference>
<name>A0A517YJQ5_9BACT</name>
<evidence type="ECO:0000256" key="7">
    <source>
        <dbReference type="ARBA" id="ARBA00022777"/>
    </source>
</evidence>
<dbReference type="Gene3D" id="1.10.287.130">
    <property type="match status" value="1"/>
</dbReference>
<keyword evidence="10 11" id="KW-0472">Membrane</keyword>
<comment type="subcellular location">
    <subcellularLocation>
        <location evidence="2">Membrane</location>
    </subcellularLocation>
</comment>
<dbReference type="PROSITE" id="PS50109">
    <property type="entry name" value="HIS_KIN"/>
    <property type="match status" value="1"/>
</dbReference>
<dbReference type="Gene3D" id="6.10.340.10">
    <property type="match status" value="1"/>
</dbReference>
<dbReference type="OrthoDB" id="1931120at2"/>
<keyword evidence="4" id="KW-0597">Phosphoprotein</keyword>
<keyword evidence="8 11" id="KW-1133">Transmembrane helix</keyword>
<dbReference type="AlphaFoldDB" id="A0A517YJQ5"/>